<evidence type="ECO:0000313" key="1">
    <source>
        <dbReference type="EMBL" id="VEN35693.1"/>
    </source>
</evidence>
<gene>
    <name evidence="1" type="ORF">CALMAC_LOCUS1533</name>
</gene>
<sequence length="66" mass="7756">MALLNFFNRLSPPNLPKFFKVEVLQARFKSKKKPCKPRRDLVPVPLEDKDQNVWKMREASIKSDGK</sequence>
<protein>
    <submittedName>
        <fullName evidence="1">Uncharacterized protein</fullName>
    </submittedName>
</protein>
<proteinExistence type="predicted"/>
<dbReference type="AlphaFoldDB" id="A0A653BJD6"/>
<dbReference type="Proteomes" id="UP000410492">
    <property type="component" value="Unassembled WGS sequence"/>
</dbReference>
<evidence type="ECO:0000313" key="2">
    <source>
        <dbReference type="Proteomes" id="UP000410492"/>
    </source>
</evidence>
<dbReference type="OrthoDB" id="10318664at2759"/>
<dbReference type="EMBL" id="CAACVG010001770">
    <property type="protein sequence ID" value="VEN35693.1"/>
    <property type="molecule type" value="Genomic_DNA"/>
</dbReference>
<keyword evidence="2" id="KW-1185">Reference proteome</keyword>
<name>A0A653BJD6_CALMS</name>
<organism evidence="1 2">
    <name type="scientific">Callosobruchus maculatus</name>
    <name type="common">Southern cowpea weevil</name>
    <name type="synonym">Pulse bruchid</name>
    <dbReference type="NCBI Taxonomy" id="64391"/>
    <lineage>
        <taxon>Eukaryota</taxon>
        <taxon>Metazoa</taxon>
        <taxon>Ecdysozoa</taxon>
        <taxon>Arthropoda</taxon>
        <taxon>Hexapoda</taxon>
        <taxon>Insecta</taxon>
        <taxon>Pterygota</taxon>
        <taxon>Neoptera</taxon>
        <taxon>Endopterygota</taxon>
        <taxon>Coleoptera</taxon>
        <taxon>Polyphaga</taxon>
        <taxon>Cucujiformia</taxon>
        <taxon>Chrysomeloidea</taxon>
        <taxon>Chrysomelidae</taxon>
        <taxon>Bruchinae</taxon>
        <taxon>Bruchini</taxon>
        <taxon>Callosobruchus</taxon>
    </lineage>
</organism>
<accession>A0A653BJD6</accession>
<reference evidence="1 2" key="1">
    <citation type="submission" date="2019-01" db="EMBL/GenBank/DDBJ databases">
        <authorList>
            <person name="Sayadi A."/>
        </authorList>
    </citation>
    <scope>NUCLEOTIDE SEQUENCE [LARGE SCALE GENOMIC DNA]</scope>
</reference>